<dbReference type="Pfam" id="PF13847">
    <property type="entry name" value="Methyltransf_31"/>
    <property type="match status" value="1"/>
</dbReference>
<organism evidence="2 3">
    <name type="scientific">Martelella mediterranea</name>
    <dbReference type="NCBI Taxonomy" id="293089"/>
    <lineage>
        <taxon>Bacteria</taxon>
        <taxon>Pseudomonadati</taxon>
        <taxon>Pseudomonadota</taxon>
        <taxon>Alphaproteobacteria</taxon>
        <taxon>Hyphomicrobiales</taxon>
        <taxon>Aurantimonadaceae</taxon>
        <taxon>Martelella</taxon>
    </lineage>
</organism>
<name>A0A4R3P1X5_9HYPH</name>
<keyword evidence="2" id="KW-0830">Ubiquinone</keyword>
<comment type="caution">
    <text evidence="2">The sequence shown here is derived from an EMBL/GenBank/DDBJ whole genome shotgun (WGS) entry which is preliminary data.</text>
</comment>
<keyword evidence="3" id="KW-1185">Reference proteome</keyword>
<dbReference type="OrthoDB" id="5517736at2"/>
<dbReference type="PANTHER" id="PTHR43861">
    <property type="entry name" value="TRANS-ACONITATE 2-METHYLTRANSFERASE-RELATED"/>
    <property type="match status" value="1"/>
</dbReference>
<evidence type="ECO:0000259" key="1">
    <source>
        <dbReference type="Pfam" id="PF13847"/>
    </source>
</evidence>
<gene>
    <name evidence="2" type="ORF">EDC90_100287</name>
</gene>
<evidence type="ECO:0000313" key="2">
    <source>
        <dbReference type="EMBL" id="TCT44538.1"/>
    </source>
</evidence>
<dbReference type="Gene3D" id="3.40.50.150">
    <property type="entry name" value="Vaccinia Virus protein VP39"/>
    <property type="match status" value="1"/>
</dbReference>
<dbReference type="InterPro" id="IPR025714">
    <property type="entry name" value="Methyltranfer_dom"/>
</dbReference>
<dbReference type="EMBL" id="SMAR01000002">
    <property type="protein sequence ID" value="TCT44538.1"/>
    <property type="molecule type" value="Genomic_DNA"/>
</dbReference>
<proteinExistence type="predicted"/>
<dbReference type="InterPro" id="IPR029063">
    <property type="entry name" value="SAM-dependent_MTases_sf"/>
</dbReference>
<dbReference type="SUPFAM" id="SSF53335">
    <property type="entry name" value="S-adenosyl-L-methionine-dependent methyltransferases"/>
    <property type="match status" value="1"/>
</dbReference>
<evidence type="ECO:0000313" key="3">
    <source>
        <dbReference type="Proteomes" id="UP000295097"/>
    </source>
</evidence>
<keyword evidence="2" id="KW-0808">Transferase</keyword>
<dbReference type="Proteomes" id="UP000295097">
    <property type="component" value="Unassembled WGS sequence"/>
</dbReference>
<dbReference type="AlphaFoldDB" id="A0A4R3P1X5"/>
<reference evidence="2 3" key="1">
    <citation type="submission" date="2019-03" db="EMBL/GenBank/DDBJ databases">
        <title>Freshwater and sediment microbial communities from various areas in North America, analyzing microbe dynamics in response to fracking.</title>
        <authorList>
            <person name="Lamendella R."/>
        </authorList>
    </citation>
    <scope>NUCLEOTIDE SEQUENCE [LARGE SCALE GENOMIC DNA]</scope>
    <source>
        <strain evidence="2 3">175.2</strain>
    </source>
</reference>
<feature type="domain" description="Methyltransferase" evidence="1">
    <location>
        <begin position="39"/>
        <end position="149"/>
    </location>
</feature>
<dbReference type="CDD" id="cd02440">
    <property type="entry name" value="AdoMet_MTases"/>
    <property type="match status" value="1"/>
</dbReference>
<dbReference type="GO" id="GO:0032259">
    <property type="term" value="P:methylation"/>
    <property type="evidence" value="ECO:0007669"/>
    <property type="project" value="UniProtKB-KW"/>
</dbReference>
<keyword evidence="2" id="KW-0489">Methyltransferase</keyword>
<protein>
    <submittedName>
        <fullName evidence="2">Ubiquinone/menaquinone biosynthesis C-methylase UbiE</fullName>
    </submittedName>
</protein>
<accession>A0A4R3P1X5</accession>
<dbReference type="GO" id="GO:0008168">
    <property type="term" value="F:methyltransferase activity"/>
    <property type="evidence" value="ECO:0007669"/>
    <property type="project" value="UniProtKB-KW"/>
</dbReference>
<sequence length="207" mass="23071">MKPSKQFWDKIADKYARDPVSDPEIYQRKLDITREYLSVDMRVFEFGCGTGSTALYHAPAVAEIDAVDISENMIAIARRKAADQAIDNVNFREGDVETLSSGAEQYDVVMAHSILHLVKNRKHVLDTVYRVLKPGGVFITSTACLSDFSFYIRAAIPVMQLLGKAPYVGYFTQKQLTGELAETGFSIAHQWCPGKNKAAFIIARKDG</sequence>